<evidence type="ECO:0000313" key="3">
    <source>
        <dbReference type="Proteomes" id="UP001589710"/>
    </source>
</evidence>
<dbReference type="InterPro" id="IPR011330">
    <property type="entry name" value="Glyco_hydro/deAcase_b/a-brl"/>
</dbReference>
<keyword evidence="3" id="KW-1185">Reference proteome</keyword>
<evidence type="ECO:0000259" key="1">
    <source>
        <dbReference type="PROSITE" id="PS51677"/>
    </source>
</evidence>
<dbReference type="InterPro" id="IPR050248">
    <property type="entry name" value="Polysacc_deacetylase_ArnD"/>
</dbReference>
<dbReference type="Proteomes" id="UP001589710">
    <property type="component" value="Unassembled WGS sequence"/>
</dbReference>
<name>A0ABV5R3N1_9ACTN</name>
<feature type="domain" description="NodB homology" evidence="1">
    <location>
        <begin position="54"/>
        <end position="240"/>
    </location>
</feature>
<protein>
    <submittedName>
        <fullName evidence="2">Polysaccharide deacetylase family protein</fullName>
    </submittedName>
</protein>
<proteinExistence type="predicted"/>
<dbReference type="Pfam" id="PF01522">
    <property type="entry name" value="Polysacc_deac_1"/>
    <property type="match status" value="1"/>
</dbReference>
<evidence type="ECO:0000313" key="2">
    <source>
        <dbReference type="EMBL" id="MFB9572463.1"/>
    </source>
</evidence>
<dbReference type="SUPFAM" id="SSF88713">
    <property type="entry name" value="Glycoside hydrolase/deacetylase"/>
    <property type="match status" value="1"/>
</dbReference>
<comment type="caution">
    <text evidence="2">The sequence shown here is derived from an EMBL/GenBank/DDBJ whole genome shotgun (WGS) entry which is preliminary data.</text>
</comment>
<accession>A0ABV5R3N1</accession>
<dbReference type="Gene3D" id="3.20.20.370">
    <property type="entry name" value="Glycoside hydrolase/deacetylase"/>
    <property type="match status" value="1"/>
</dbReference>
<sequence length="263" mass="27940">MVGLSAAGRAAVSSGAVVGALGVAAAWHMGPAATWLPPVRRIFSPALDGRGHPSHVALTFDDGPDPASTPHFLRVLDEYRVRATFFVVGDSLERHPDLGRALAAGGHEVAVHGWHHGRPWSPTPLRDVREVTRTADAVQRICGTAPQWYRPPYGILTGGRLAAARRAGLRPVLWSAWGRDWTADADARSVRAAVLAGLTGGGTVLLHDADGWSAPGAWRATLSALPGLLAECRRLGLSIGPLAEHGIRHVETGTRLHRLQHHG</sequence>
<gene>
    <name evidence="2" type="ORF">ACFFTL_09035</name>
</gene>
<dbReference type="PANTHER" id="PTHR10587:SF137">
    <property type="entry name" value="4-DEOXY-4-FORMAMIDO-L-ARABINOSE-PHOSPHOUNDECAPRENOL DEFORMYLASE ARND-RELATED"/>
    <property type="match status" value="1"/>
</dbReference>
<reference evidence="2 3" key="1">
    <citation type="submission" date="2024-09" db="EMBL/GenBank/DDBJ databases">
        <authorList>
            <person name="Sun Q."/>
            <person name="Mori K."/>
        </authorList>
    </citation>
    <scope>NUCLEOTIDE SEQUENCE [LARGE SCALE GENOMIC DNA]</scope>
    <source>
        <strain evidence="2 3">JCM 3331</strain>
    </source>
</reference>
<organism evidence="2 3">
    <name type="scientific">Streptomyces yanii</name>
    <dbReference type="NCBI Taxonomy" id="78510"/>
    <lineage>
        <taxon>Bacteria</taxon>
        <taxon>Bacillati</taxon>
        <taxon>Actinomycetota</taxon>
        <taxon>Actinomycetes</taxon>
        <taxon>Kitasatosporales</taxon>
        <taxon>Streptomycetaceae</taxon>
        <taxon>Streptomyces</taxon>
    </lineage>
</organism>
<dbReference type="PROSITE" id="PS51677">
    <property type="entry name" value="NODB"/>
    <property type="match status" value="1"/>
</dbReference>
<dbReference type="InterPro" id="IPR002509">
    <property type="entry name" value="NODB_dom"/>
</dbReference>
<dbReference type="PANTHER" id="PTHR10587">
    <property type="entry name" value="GLYCOSYL TRANSFERASE-RELATED"/>
    <property type="match status" value="1"/>
</dbReference>
<dbReference type="RefSeq" id="WP_345516830.1">
    <property type="nucleotide sequence ID" value="NZ_BAAAXD010000040.1"/>
</dbReference>
<dbReference type="CDD" id="cd10959">
    <property type="entry name" value="CE4_NodB_like_3"/>
    <property type="match status" value="1"/>
</dbReference>
<dbReference type="EMBL" id="JBHMCG010000040">
    <property type="protein sequence ID" value="MFB9572463.1"/>
    <property type="molecule type" value="Genomic_DNA"/>
</dbReference>